<dbReference type="Proteomes" id="UP000006072">
    <property type="component" value="Unassembled WGS sequence"/>
</dbReference>
<protein>
    <submittedName>
        <fullName evidence="2">Flavin-containing monooxygenase</fullName>
    </submittedName>
</protein>
<dbReference type="Pfam" id="PF13738">
    <property type="entry name" value="Pyr_redox_3"/>
    <property type="match status" value="1"/>
</dbReference>
<gene>
    <name evidence="2" type="ORF">MVAC_06727</name>
</gene>
<accession>K0UVC0</accession>
<dbReference type="PATRIC" id="fig|1194972.3.peg.1354"/>
<reference evidence="2 3" key="1">
    <citation type="journal article" date="2012" name="J. Bacteriol.">
        <title>Complete Genome Sequence of Mycobacterium vaccae Type Strain ATCC 25954.</title>
        <authorList>
            <person name="Ho Y.S."/>
            <person name="Adroub S.A."/>
            <person name="Abadi M."/>
            <person name="Al Alwan B."/>
            <person name="Alkhateeb R."/>
            <person name="Gao G."/>
            <person name="Ragab A."/>
            <person name="Ali S."/>
            <person name="van Soolingen D."/>
            <person name="Bitter W."/>
            <person name="Pain A."/>
            <person name="Abdallah A.M."/>
        </authorList>
    </citation>
    <scope>NUCLEOTIDE SEQUENCE [LARGE SCALE GENOMIC DNA]</scope>
    <source>
        <strain evidence="2 3">ATCC 25954</strain>
    </source>
</reference>
<dbReference type="GO" id="GO:0050660">
    <property type="term" value="F:flavin adenine dinucleotide binding"/>
    <property type="evidence" value="ECO:0007669"/>
    <property type="project" value="TreeGrafter"/>
</dbReference>
<keyword evidence="3" id="KW-1185">Reference proteome</keyword>
<evidence type="ECO:0000313" key="2">
    <source>
        <dbReference type="EMBL" id="EJZ11132.1"/>
    </source>
</evidence>
<name>K0UVC0_MYCVA</name>
<dbReference type="GO" id="GO:0004497">
    <property type="term" value="F:monooxygenase activity"/>
    <property type="evidence" value="ECO:0007669"/>
    <property type="project" value="UniProtKB-KW"/>
</dbReference>
<dbReference type="AlphaFoldDB" id="K0UVC0"/>
<dbReference type="eggNOG" id="COG2072">
    <property type="taxonomic scope" value="Bacteria"/>
</dbReference>
<keyword evidence="1" id="KW-0560">Oxidoreductase</keyword>
<dbReference type="Gene3D" id="3.50.50.60">
    <property type="entry name" value="FAD/NAD(P)-binding domain"/>
    <property type="match status" value="1"/>
</dbReference>
<evidence type="ECO:0000313" key="3">
    <source>
        <dbReference type="Proteomes" id="UP000006072"/>
    </source>
</evidence>
<dbReference type="InterPro" id="IPR050982">
    <property type="entry name" value="Auxin_biosynth/cation_transpt"/>
</dbReference>
<evidence type="ECO:0000256" key="1">
    <source>
        <dbReference type="ARBA" id="ARBA00023002"/>
    </source>
</evidence>
<dbReference type="PANTHER" id="PTHR43539:SF68">
    <property type="entry name" value="FLAVIN-BINDING MONOOXYGENASE-LIKE PROTEIN (AFU_ORTHOLOGUE AFUA_4G09220)"/>
    <property type="match status" value="1"/>
</dbReference>
<dbReference type="EMBL" id="ALQA01000010">
    <property type="protein sequence ID" value="EJZ11132.1"/>
    <property type="molecule type" value="Genomic_DNA"/>
</dbReference>
<dbReference type="InterPro" id="IPR036188">
    <property type="entry name" value="FAD/NAD-bd_sf"/>
</dbReference>
<organism evidence="2 3">
    <name type="scientific">Mycolicibacterium vaccae ATCC 25954</name>
    <dbReference type="NCBI Taxonomy" id="1194972"/>
    <lineage>
        <taxon>Bacteria</taxon>
        <taxon>Bacillati</taxon>
        <taxon>Actinomycetota</taxon>
        <taxon>Actinomycetes</taxon>
        <taxon>Mycobacteriales</taxon>
        <taxon>Mycobacteriaceae</taxon>
        <taxon>Mycolicibacterium</taxon>
    </lineage>
</organism>
<proteinExistence type="predicted"/>
<dbReference type="PANTHER" id="PTHR43539">
    <property type="entry name" value="FLAVIN-BINDING MONOOXYGENASE-LIKE PROTEIN (AFU_ORTHOLOGUE AFUA_4G09220)"/>
    <property type="match status" value="1"/>
</dbReference>
<dbReference type="HOGENOM" id="CLU_015676_1_0_11"/>
<keyword evidence="2" id="KW-0503">Monooxygenase</keyword>
<dbReference type="SUPFAM" id="SSF51905">
    <property type="entry name" value="FAD/NAD(P)-binding domain"/>
    <property type="match status" value="2"/>
</dbReference>
<dbReference type="PRINTS" id="PR00411">
    <property type="entry name" value="PNDRDTASEI"/>
</dbReference>
<sequence>MTAIESTVEFSADTPQLRAASWLEAFSEALASQSRSALRELFEPEAGWRDLVAFTWNLRQSHDRDAIVELLLSTNTVIGAGDFRIDGSRPAPTESAVSEGQLPTVEMFFRFGTSAGEGDGYVVLAPDADRPGELRARTLLTRLVALKDAPALWPPQGRFDVQNPGVRWSAHCRRQQEFADRDPEVLIVGGGQFGVMTAAHLARLGVDALIVDKDPRIGDAWRKRYESLFLHQPHNMLHFTMMPFPESFPEYLPKDKMAQWFESYVASFDLNFWTSTEFTGARYDHERGEWEAQLTLADGSTRVMRPRHLLMATGGSNIPMIPDLPGIGDFAGTTLHANDYRDGADYEGKNVLIIGTGTSAHDFALDIVRSGGSSTMVQRSPLIVIDLPTANALYSAYLDRSQPTELVDIRFLAGGVFHQQRQGFREFQKFADEADRELHEGLARAGMKVWSGEDSTGFYYGYLSNSKGGYYLNVGASQAIVRGDIGIIQLEDIERFDQAGIVLDDGTHRAFDVVIFATAQQPQIKAVEKLFGTEFAEKLGPIWGFGNDGEMRNVLKPTPHEGFWILDGSIPMARWHSPLIALMVKAELMGAIPAEFKQGGHISRTPASPARALEVEVLAREGAHTS</sequence>
<comment type="caution">
    <text evidence="2">The sequence shown here is derived from an EMBL/GenBank/DDBJ whole genome shotgun (WGS) entry which is preliminary data.</text>
</comment>